<evidence type="ECO:0000313" key="1">
    <source>
        <dbReference type="EMBL" id="AJA11317.1"/>
    </source>
</evidence>
<sequence>MTTLDIGCSRYDHVAGLFDGNIKIEGAEVRMHSADIPSDIFEKMIREDAYDAAELGLTYLLRLIDEGDDRFVALPVFLARVFRHSAIYINTEAGIARPEDLAGKTVGEFGLYGHDGGVWPKGILSDEYGISPDQCRWVIGATDWYMPPFDFIAQPHPANVDVQPAPEGRTLSDMLESGEIQALMSARAPRCFVEGSPKVGRLFPDHEAVERDYFKRTGIFPIMHTLVVRRERLAADPNLARAIFDAFAKAKEEALDRLRKGMVEMNFKTTLPWQTPLLARDRALLGDDWWPFGMKANQAALDTFCRYFHEQGLSRRRFAIDELFAADLLQT</sequence>
<dbReference type="AlphaFoldDB" id="A0A0A7PTB4"/>
<proteinExistence type="predicted"/>
<name>A0A0A7PTB4_9SPHN</name>
<gene>
    <name evidence="1" type="ORF">SKP52_22340</name>
</gene>
<dbReference type="EMBL" id="CP009122">
    <property type="protein sequence ID" value="AJA11317.1"/>
    <property type="molecule type" value="Genomic_DNA"/>
</dbReference>
<dbReference type="OrthoDB" id="8689594at2"/>
<organism evidence="1 2">
    <name type="scientific">Sphingopyxis fribergensis</name>
    <dbReference type="NCBI Taxonomy" id="1515612"/>
    <lineage>
        <taxon>Bacteria</taxon>
        <taxon>Pseudomonadati</taxon>
        <taxon>Pseudomonadota</taxon>
        <taxon>Alphaproteobacteria</taxon>
        <taxon>Sphingomonadales</taxon>
        <taxon>Sphingomonadaceae</taxon>
        <taxon>Sphingopyxis</taxon>
    </lineage>
</organism>
<accession>A0A0A7PTB4</accession>
<dbReference type="SUPFAM" id="SSF53850">
    <property type="entry name" value="Periplasmic binding protein-like II"/>
    <property type="match status" value="1"/>
</dbReference>
<dbReference type="KEGG" id="sphk:SKP52_22340"/>
<dbReference type="HOGENOM" id="CLU_072759_0_0_5"/>
<evidence type="ECO:0000313" key="2">
    <source>
        <dbReference type="Proteomes" id="UP000030907"/>
    </source>
</evidence>
<keyword evidence="2" id="KW-1185">Reference proteome</keyword>
<reference evidence="1 2" key="1">
    <citation type="journal article" date="2015" name="Int. J. Syst. Evol. Microbiol.">
        <title>Description of Sphingopyxis fribergensis sp. nov. - a soil bacterium with the ability to degrade styrene and phenylacetic acid.</title>
        <authorList>
            <person name="Oelschlagel M."/>
            <person name="Ruckert C."/>
            <person name="Kalinowski J."/>
            <person name="Schmidt G."/>
            <person name="Schlomann M."/>
            <person name="Tischler D."/>
        </authorList>
    </citation>
    <scope>NUCLEOTIDE SEQUENCE [LARGE SCALE GENOMIC DNA]</scope>
    <source>
        <strain evidence="1 2">Kp5.2</strain>
    </source>
</reference>
<dbReference type="RefSeq" id="WP_039578835.1">
    <property type="nucleotide sequence ID" value="NZ_CP009122.1"/>
</dbReference>
<dbReference type="STRING" id="1515612.SKP52_22340"/>
<protein>
    <submittedName>
        <fullName evidence="1">4,5-dihydroxyphthalate decarboxylase</fullName>
    </submittedName>
</protein>
<dbReference type="Proteomes" id="UP000030907">
    <property type="component" value="Chromosome"/>
</dbReference>